<dbReference type="GO" id="GO:0015074">
    <property type="term" value="P:DNA integration"/>
    <property type="evidence" value="ECO:0007669"/>
    <property type="project" value="UniProtKB-KW"/>
</dbReference>
<dbReference type="PANTHER" id="PTHR30461:SF26">
    <property type="entry name" value="RESOLVASE HOMOLOG YNEB"/>
    <property type="match status" value="1"/>
</dbReference>
<keyword evidence="4" id="KW-0238">DNA-binding</keyword>
<dbReference type="InterPro" id="IPR006120">
    <property type="entry name" value="Resolvase_HTH_dom"/>
</dbReference>
<evidence type="ECO:0000313" key="10">
    <source>
        <dbReference type="EMBL" id="SPX62006.1"/>
    </source>
</evidence>
<dbReference type="Proteomes" id="UP000251942">
    <property type="component" value="Unassembled WGS sequence"/>
</dbReference>
<dbReference type="Proteomes" id="UP000054698">
    <property type="component" value="Unassembled WGS sequence"/>
</dbReference>
<dbReference type="SUPFAM" id="SSF46689">
    <property type="entry name" value="Homeodomain-like"/>
    <property type="match status" value="1"/>
</dbReference>
<dbReference type="OrthoDB" id="9786476at2"/>
<evidence type="ECO:0000313" key="12">
    <source>
        <dbReference type="Proteomes" id="UP000251942"/>
    </source>
</evidence>
<dbReference type="RefSeq" id="WP_058447437.1">
    <property type="nucleotide sequence ID" value="NZ_LBHK01000068.1"/>
</dbReference>
<evidence type="ECO:0000256" key="5">
    <source>
        <dbReference type="ARBA" id="ARBA00023172"/>
    </source>
</evidence>
<organism evidence="9 11">
    <name type="scientific">Legionella feeleii</name>
    <dbReference type="NCBI Taxonomy" id="453"/>
    <lineage>
        <taxon>Bacteria</taxon>
        <taxon>Pseudomonadati</taxon>
        <taxon>Pseudomonadota</taxon>
        <taxon>Gammaproteobacteria</taxon>
        <taxon>Legionellales</taxon>
        <taxon>Legionellaceae</taxon>
        <taxon>Legionella</taxon>
    </lineage>
</organism>
<dbReference type="InterPro" id="IPR006118">
    <property type="entry name" value="Recombinase_CS"/>
</dbReference>
<keyword evidence="2" id="KW-0229">DNA integration</keyword>
<keyword evidence="5" id="KW-0233">DNA recombination</keyword>
<protein>
    <submittedName>
        <fullName evidence="10">Site-specific DNA recombinase e14 prophage (Modular protein)</fullName>
    </submittedName>
    <submittedName>
        <fullName evidence="9">Site-specific DNA recombinase, e14 prophage (Modular protein)</fullName>
    </submittedName>
</protein>
<name>A0A0W0TH66_9GAMM</name>
<evidence type="ECO:0000256" key="7">
    <source>
        <dbReference type="PROSITE-ProRule" id="PRU10137"/>
    </source>
</evidence>
<comment type="similarity">
    <text evidence="1">Belongs to the site-specific recombinase resolvase family.</text>
</comment>
<evidence type="ECO:0000256" key="6">
    <source>
        <dbReference type="PIRSR" id="PIRSR606118-50"/>
    </source>
</evidence>
<accession>A0A0W0TH66</accession>
<dbReference type="Pfam" id="PF02796">
    <property type="entry name" value="HTH_7"/>
    <property type="match status" value="1"/>
</dbReference>
<evidence type="ECO:0000256" key="2">
    <source>
        <dbReference type="ARBA" id="ARBA00022908"/>
    </source>
</evidence>
<feature type="active site" description="O-(5'-phospho-DNA)-serine intermediate" evidence="6 7">
    <location>
        <position position="10"/>
    </location>
</feature>
<keyword evidence="3" id="KW-0230">DNA invertase</keyword>
<evidence type="ECO:0000256" key="4">
    <source>
        <dbReference type="ARBA" id="ARBA00023125"/>
    </source>
</evidence>
<dbReference type="PROSITE" id="PS00397">
    <property type="entry name" value="RECOMBINASES_1"/>
    <property type="match status" value="1"/>
</dbReference>
<dbReference type="InterPro" id="IPR050639">
    <property type="entry name" value="SSR_resolvase"/>
</dbReference>
<dbReference type="PATRIC" id="fig|453.4.peg.2844"/>
<evidence type="ECO:0000256" key="1">
    <source>
        <dbReference type="ARBA" id="ARBA00009913"/>
    </source>
</evidence>
<dbReference type="FunFam" id="3.40.50.1390:FF:000001">
    <property type="entry name" value="DNA recombinase"/>
    <property type="match status" value="1"/>
</dbReference>
<dbReference type="PANTHER" id="PTHR30461">
    <property type="entry name" value="DNA-INVERTASE FROM LAMBDOID PROPHAGE"/>
    <property type="match status" value="1"/>
</dbReference>
<proteinExistence type="inferred from homology"/>
<dbReference type="SMART" id="SM00857">
    <property type="entry name" value="Resolvase"/>
    <property type="match status" value="1"/>
</dbReference>
<dbReference type="CDD" id="cd03768">
    <property type="entry name" value="SR_ResInv"/>
    <property type="match status" value="1"/>
</dbReference>
<dbReference type="AlphaFoldDB" id="A0A0W0TH66"/>
<feature type="domain" description="Resolvase/invertase-type recombinase catalytic" evidence="8">
    <location>
        <begin position="2"/>
        <end position="136"/>
    </location>
</feature>
<evidence type="ECO:0000259" key="8">
    <source>
        <dbReference type="PROSITE" id="PS51736"/>
    </source>
</evidence>
<evidence type="ECO:0000313" key="11">
    <source>
        <dbReference type="Proteomes" id="UP000054698"/>
    </source>
</evidence>
<dbReference type="GO" id="GO:0000150">
    <property type="term" value="F:DNA strand exchange activity"/>
    <property type="evidence" value="ECO:0007669"/>
    <property type="project" value="UniProtKB-KW"/>
</dbReference>
<dbReference type="Gene3D" id="3.40.50.1390">
    <property type="entry name" value="Resolvase, N-terminal catalytic domain"/>
    <property type="match status" value="1"/>
</dbReference>
<sequence>MALVGYARVSTIDQNLDIQLDALKNAGCKKIFSEKKSGTSKKDRTALDECMDYIREGDTLVVTRIDRLTRSILDLQNLLHYLKEKEIHLKALEQPVDTSNASGKFFLDMLGVFAEFETNLRRERQLEGIQRAKQEGKYKGRKPTARSKSSEVMELINQGFTRTAIAKKLNMGIASVYRIIKAHRQNNPDHTIPGSQATKKIAVVEIWLRVENNNKFVRGKNDSRKQIENHCFSSFDMVKKDKDGWDYILKIPYTNEEELDKTIYDLMHEAESIADCRNGFTEMSVVEHATGKSW</sequence>
<keyword evidence="11" id="KW-1185">Reference proteome</keyword>
<dbReference type="PROSITE" id="PS51736">
    <property type="entry name" value="RECOMBINASES_3"/>
    <property type="match status" value="1"/>
</dbReference>
<dbReference type="Pfam" id="PF00239">
    <property type="entry name" value="Resolvase"/>
    <property type="match status" value="1"/>
</dbReference>
<gene>
    <name evidence="10" type="primary">hin_3</name>
    <name evidence="9" type="ORF">Lfee_2594</name>
    <name evidence="10" type="ORF">NCTC12022_02763</name>
</gene>
<dbReference type="EMBL" id="LNYB01000085">
    <property type="protein sequence ID" value="KTC94930.1"/>
    <property type="molecule type" value="Genomic_DNA"/>
</dbReference>
<dbReference type="InterPro" id="IPR009057">
    <property type="entry name" value="Homeodomain-like_sf"/>
</dbReference>
<dbReference type="InterPro" id="IPR006119">
    <property type="entry name" value="Resolv_N"/>
</dbReference>
<dbReference type="GO" id="GO:0003677">
    <property type="term" value="F:DNA binding"/>
    <property type="evidence" value="ECO:0007669"/>
    <property type="project" value="UniProtKB-KW"/>
</dbReference>
<reference evidence="10 12" key="2">
    <citation type="submission" date="2018-06" db="EMBL/GenBank/DDBJ databases">
        <authorList>
            <consortium name="Pathogen Informatics"/>
            <person name="Doyle S."/>
        </authorList>
    </citation>
    <scope>NUCLEOTIDE SEQUENCE [LARGE SCALE GENOMIC DNA]</scope>
    <source>
        <strain evidence="10 12">NCTC12022</strain>
    </source>
</reference>
<evidence type="ECO:0000256" key="3">
    <source>
        <dbReference type="ARBA" id="ARBA00023100"/>
    </source>
</evidence>
<dbReference type="Gene3D" id="1.10.10.60">
    <property type="entry name" value="Homeodomain-like"/>
    <property type="match status" value="1"/>
</dbReference>
<dbReference type="EMBL" id="UASS01000032">
    <property type="protein sequence ID" value="SPX62006.1"/>
    <property type="molecule type" value="Genomic_DNA"/>
</dbReference>
<evidence type="ECO:0000313" key="9">
    <source>
        <dbReference type="EMBL" id="KTC94930.1"/>
    </source>
</evidence>
<reference evidence="9 11" key="1">
    <citation type="submission" date="2015-11" db="EMBL/GenBank/DDBJ databases">
        <title>Genomic analysis of 38 Legionella species identifies large and diverse effector repertoires.</title>
        <authorList>
            <person name="Burstein D."/>
            <person name="Amaro F."/>
            <person name="Zusman T."/>
            <person name="Lifshitz Z."/>
            <person name="Cohen O."/>
            <person name="Gilbert J.A."/>
            <person name="Pupko T."/>
            <person name="Shuman H.A."/>
            <person name="Segal G."/>
        </authorList>
    </citation>
    <scope>NUCLEOTIDE SEQUENCE [LARGE SCALE GENOMIC DNA]</scope>
    <source>
        <strain evidence="9 11">WO-44C</strain>
    </source>
</reference>
<dbReference type="SUPFAM" id="SSF53041">
    <property type="entry name" value="Resolvase-like"/>
    <property type="match status" value="1"/>
</dbReference>
<dbReference type="InterPro" id="IPR036162">
    <property type="entry name" value="Resolvase-like_N_sf"/>
</dbReference>